<sequence>MKCDEAGEWFGIYWDLPEDSPERLAVDLHVRSCPTCAEEFRMWEESAAIIQELPEDDRLFEEPATAQIMNENVMNRIYSEQSWFLPPVRRTYAFSYGFKRKIAALLAGLLAVFVSGFLYTTIGNADRSGHDFSGVMDTANAFAASHSFGDNMHLEVPVAGLSDPIMLNVSPAMPQYWIALSMLGIVMTLLILNWLSRVRA</sequence>
<keyword evidence="1" id="KW-1133">Transmembrane helix</keyword>
<comment type="caution">
    <text evidence="2">The sequence shown here is derived from an EMBL/GenBank/DDBJ whole genome shotgun (WGS) entry which is preliminary data.</text>
</comment>
<organism evidence="2 3">
    <name type="scientific">Cohnella yongneupensis</name>
    <dbReference type="NCBI Taxonomy" id="425006"/>
    <lineage>
        <taxon>Bacteria</taxon>
        <taxon>Bacillati</taxon>
        <taxon>Bacillota</taxon>
        <taxon>Bacilli</taxon>
        <taxon>Bacillales</taxon>
        <taxon>Paenibacillaceae</taxon>
        <taxon>Cohnella</taxon>
    </lineage>
</organism>
<evidence type="ECO:0000313" key="3">
    <source>
        <dbReference type="Proteomes" id="UP001596108"/>
    </source>
</evidence>
<keyword evidence="1" id="KW-0472">Membrane</keyword>
<feature type="transmembrane region" description="Helical" evidence="1">
    <location>
        <begin position="176"/>
        <end position="195"/>
    </location>
</feature>
<name>A0ABW0R7C1_9BACL</name>
<keyword evidence="1" id="KW-0812">Transmembrane</keyword>
<accession>A0ABW0R7C1</accession>
<protein>
    <submittedName>
        <fullName evidence="2">Anti-sigma factor family protein</fullName>
    </submittedName>
</protein>
<proteinExistence type="predicted"/>
<evidence type="ECO:0000256" key="1">
    <source>
        <dbReference type="SAM" id="Phobius"/>
    </source>
</evidence>
<dbReference type="Proteomes" id="UP001596108">
    <property type="component" value="Unassembled WGS sequence"/>
</dbReference>
<reference evidence="3" key="1">
    <citation type="journal article" date="2019" name="Int. J. Syst. Evol. Microbiol.">
        <title>The Global Catalogue of Microorganisms (GCM) 10K type strain sequencing project: providing services to taxonomists for standard genome sequencing and annotation.</title>
        <authorList>
            <consortium name="The Broad Institute Genomics Platform"/>
            <consortium name="The Broad Institute Genome Sequencing Center for Infectious Disease"/>
            <person name="Wu L."/>
            <person name="Ma J."/>
        </authorList>
    </citation>
    <scope>NUCLEOTIDE SEQUENCE [LARGE SCALE GENOMIC DNA]</scope>
    <source>
        <strain evidence="3">CGMCC 1.18578</strain>
    </source>
</reference>
<feature type="transmembrane region" description="Helical" evidence="1">
    <location>
        <begin position="102"/>
        <end position="122"/>
    </location>
</feature>
<dbReference type="RefSeq" id="WP_378113728.1">
    <property type="nucleotide sequence ID" value="NZ_JBHSNC010000056.1"/>
</dbReference>
<dbReference type="EMBL" id="JBHSNC010000056">
    <property type="protein sequence ID" value="MFC5531767.1"/>
    <property type="molecule type" value="Genomic_DNA"/>
</dbReference>
<evidence type="ECO:0000313" key="2">
    <source>
        <dbReference type="EMBL" id="MFC5531767.1"/>
    </source>
</evidence>
<gene>
    <name evidence="2" type="ORF">ACFPQ4_20315</name>
</gene>
<keyword evidence="3" id="KW-1185">Reference proteome</keyword>